<feature type="region of interest" description="Disordered" evidence="1">
    <location>
        <begin position="45"/>
        <end position="64"/>
    </location>
</feature>
<evidence type="ECO:0008006" key="4">
    <source>
        <dbReference type="Google" id="ProtNLM"/>
    </source>
</evidence>
<protein>
    <recommendedName>
        <fullName evidence="4">Transposase</fullName>
    </recommendedName>
</protein>
<name>A0A9W4QSI6_9GAMM</name>
<evidence type="ECO:0000256" key="1">
    <source>
        <dbReference type="SAM" id="MobiDB-lite"/>
    </source>
</evidence>
<organism evidence="2 3">
    <name type="scientific">Pseudoalteromonas holothuriae</name>
    <dbReference type="NCBI Taxonomy" id="2963714"/>
    <lineage>
        <taxon>Bacteria</taxon>
        <taxon>Pseudomonadati</taxon>
        <taxon>Pseudomonadota</taxon>
        <taxon>Gammaproteobacteria</taxon>
        <taxon>Alteromonadales</taxon>
        <taxon>Pseudoalteromonadaceae</taxon>
        <taxon>Pseudoalteromonas</taxon>
    </lineage>
</organism>
<dbReference type="Proteomes" id="UP001152467">
    <property type="component" value="Unassembled WGS sequence"/>
</dbReference>
<accession>A0A9W4QSI6</accession>
<dbReference type="EMBL" id="CAMAPC010000002">
    <property type="protein sequence ID" value="CAH9051181.1"/>
    <property type="molecule type" value="Genomic_DNA"/>
</dbReference>
<sequence length="77" mass="8360">MPNKLASNTLSAIVHFVKKIFKALTYVTDSEWLIIDGSIVRTHQHSSGAQSKKNESSGKSCGGFSKKIHLAVDSQLS</sequence>
<gene>
    <name evidence="2" type="ORF">PSECIP111854_00694</name>
</gene>
<reference evidence="2" key="1">
    <citation type="submission" date="2022-07" db="EMBL/GenBank/DDBJ databases">
        <authorList>
            <person name="Criscuolo A."/>
        </authorList>
    </citation>
    <scope>NUCLEOTIDE SEQUENCE</scope>
    <source>
        <strain evidence="2">CIP111854</strain>
    </source>
</reference>
<keyword evidence="3" id="KW-1185">Reference proteome</keyword>
<comment type="caution">
    <text evidence="2">The sequence shown here is derived from an EMBL/GenBank/DDBJ whole genome shotgun (WGS) entry which is preliminary data.</text>
</comment>
<dbReference type="AlphaFoldDB" id="A0A9W4QSI6"/>
<proteinExistence type="predicted"/>
<evidence type="ECO:0000313" key="2">
    <source>
        <dbReference type="EMBL" id="CAH9051181.1"/>
    </source>
</evidence>
<evidence type="ECO:0000313" key="3">
    <source>
        <dbReference type="Proteomes" id="UP001152467"/>
    </source>
</evidence>